<accession>A0A2S3USQ5</accession>
<dbReference type="Proteomes" id="UP000236959">
    <property type="component" value="Unassembled WGS sequence"/>
</dbReference>
<comment type="caution">
    <text evidence="1">The sequence shown here is derived from an EMBL/GenBank/DDBJ whole genome shotgun (WGS) entry which is preliminary data.</text>
</comment>
<dbReference type="AlphaFoldDB" id="A0A2S3USQ5"/>
<evidence type="ECO:0000313" key="1">
    <source>
        <dbReference type="EMBL" id="POF30593.1"/>
    </source>
</evidence>
<reference evidence="1 2" key="1">
    <citation type="submission" date="2018-01" db="EMBL/GenBank/DDBJ databases">
        <title>Genomic Encyclopedia of Archaeal and Bacterial Type Strains, Phase II (KMG-II): from individual species to whole genera.</title>
        <authorList>
            <person name="Goeker M."/>
        </authorList>
    </citation>
    <scope>NUCLEOTIDE SEQUENCE [LARGE SCALE GENOMIC DNA]</scope>
    <source>
        <strain evidence="1 2">DSM 17023</strain>
    </source>
</reference>
<sequence length="207" mass="22265">MGLRQCLRMAPGLPARERAVAVERDVAPDTCVGDVTLRVSPRTSEAQIRGLLAVRFVETGEFQGAVLVQFTCSLEMSWPRVSLRSHGVTRVFGATSRSFATAPPARERTVAGGRSGIFTTRFSAVPDVIRNLPCNTVEAPARGRGGTIGGFGSRLTRLPCSQRVRRACARAGRAWPCAGGWTAGSLPPARHRRCRKVPHRGSASSAW</sequence>
<protein>
    <submittedName>
        <fullName evidence="1">Uncharacterized protein</fullName>
    </submittedName>
</protein>
<gene>
    <name evidence="1" type="ORF">CLV41_106207</name>
</gene>
<evidence type="ECO:0000313" key="2">
    <source>
        <dbReference type="Proteomes" id="UP000236959"/>
    </source>
</evidence>
<organism evidence="1 2">
    <name type="scientific">Roseibium marinum</name>
    <dbReference type="NCBI Taxonomy" id="281252"/>
    <lineage>
        <taxon>Bacteria</taxon>
        <taxon>Pseudomonadati</taxon>
        <taxon>Pseudomonadota</taxon>
        <taxon>Alphaproteobacteria</taxon>
        <taxon>Hyphomicrobiales</taxon>
        <taxon>Stappiaceae</taxon>
        <taxon>Roseibium</taxon>
    </lineage>
</organism>
<dbReference type="EMBL" id="PPCN01000006">
    <property type="protein sequence ID" value="POF30593.1"/>
    <property type="molecule type" value="Genomic_DNA"/>
</dbReference>
<proteinExistence type="predicted"/>
<name>A0A2S3USQ5_9HYPH</name>
<keyword evidence="2" id="KW-1185">Reference proteome</keyword>